<evidence type="ECO:0000313" key="1">
    <source>
        <dbReference type="EMBL" id="OAN15663.1"/>
    </source>
</evidence>
<organism evidence="1 2">
    <name type="scientific">Exiguobacterium undae</name>
    <dbReference type="NCBI Taxonomy" id="169177"/>
    <lineage>
        <taxon>Bacteria</taxon>
        <taxon>Bacillati</taxon>
        <taxon>Bacillota</taxon>
        <taxon>Bacilli</taxon>
        <taxon>Bacillales</taxon>
        <taxon>Bacillales Family XII. Incertae Sedis</taxon>
        <taxon>Exiguobacterium</taxon>
    </lineage>
</organism>
<evidence type="ECO:0000313" key="2">
    <source>
        <dbReference type="Proteomes" id="UP000078447"/>
    </source>
</evidence>
<keyword evidence="2" id="KW-1185">Reference proteome</keyword>
<dbReference type="Proteomes" id="UP000078447">
    <property type="component" value="Unassembled WGS sequence"/>
</dbReference>
<gene>
    <name evidence="1" type="ORF">A3783_06940</name>
</gene>
<proteinExistence type="predicted"/>
<comment type="caution">
    <text evidence="1">The sequence shown here is derived from an EMBL/GenBank/DDBJ whole genome shotgun (WGS) entry which is preliminary data.</text>
</comment>
<dbReference type="EMBL" id="LVVL01000001">
    <property type="protein sequence ID" value="OAN15663.1"/>
    <property type="molecule type" value="Genomic_DNA"/>
</dbReference>
<sequence>MNQDMEAFIKSVYQTVVQEGMADYKEMYQENVDPYANDYTACIALYQKSNEADQKRMMQMMEQTIIDTVSHVFGIIDGSSELSGSELEVKLTLVRVDEEGEPFETIETDGELQDTFLGYLEDHDLHAL</sequence>
<accession>A0ABX2VBP7</accession>
<evidence type="ECO:0008006" key="3">
    <source>
        <dbReference type="Google" id="ProtNLM"/>
    </source>
</evidence>
<name>A0ABX2VBP7_9BACL</name>
<dbReference type="RefSeq" id="WP_035414160.1">
    <property type="nucleotide sequence ID" value="NZ_LVVL01000001.1"/>
</dbReference>
<protein>
    <recommendedName>
        <fullName evidence="3">Transposase</fullName>
    </recommendedName>
</protein>
<reference evidence="1 2" key="1">
    <citation type="submission" date="2016-03" db="EMBL/GenBank/DDBJ databases">
        <authorList>
            <person name="Cho S.-Y."/>
            <person name="Lim S."/>
            <person name="Kim H."/>
            <person name="Soh E.H."/>
            <person name="Moon J.S."/>
        </authorList>
    </citation>
    <scope>NUCLEOTIDE SEQUENCE [LARGE SCALE GENOMIC DNA]</scope>
    <source>
        <strain evidence="1 2">KCTC 3810</strain>
    </source>
</reference>